<dbReference type="GeneID" id="19331406"/>
<dbReference type="Proteomes" id="UP000016932">
    <property type="component" value="Unassembled WGS sequence"/>
</dbReference>
<feature type="compositionally biased region" description="Basic residues" evidence="1">
    <location>
        <begin position="1"/>
        <end position="18"/>
    </location>
</feature>
<dbReference type="HOGENOM" id="CLU_036742_0_1_1"/>
<evidence type="ECO:0008006" key="4">
    <source>
        <dbReference type="Google" id="ProtNLM"/>
    </source>
</evidence>
<evidence type="ECO:0000256" key="1">
    <source>
        <dbReference type="SAM" id="MobiDB-lite"/>
    </source>
</evidence>
<dbReference type="eggNOG" id="ENOG502RKMH">
    <property type="taxonomic scope" value="Eukaryota"/>
</dbReference>
<dbReference type="OrthoDB" id="2537769at2759"/>
<dbReference type="InterPro" id="IPR012808">
    <property type="entry name" value="CHP02453"/>
</dbReference>
<name>N1Q6E9_PSEFD</name>
<dbReference type="KEGG" id="pfj:MYCFIDRAFT_148519"/>
<gene>
    <name evidence="2" type="ORF">MYCFIDRAFT_148519</name>
</gene>
<feature type="region of interest" description="Disordered" evidence="1">
    <location>
        <begin position="374"/>
        <end position="400"/>
    </location>
</feature>
<feature type="compositionally biased region" description="Acidic residues" evidence="1">
    <location>
        <begin position="376"/>
        <end position="400"/>
    </location>
</feature>
<dbReference type="RefSeq" id="XP_007921173.1">
    <property type="nucleotide sequence ID" value="XM_007922982.1"/>
</dbReference>
<keyword evidence="3" id="KW-1185">Reference proteome</keyword>
<organism evidence="2 3">
    <name type="scientific">Pseudocercospora fijiensis (strain CIRAD86)</name>
    <name type="common">Black leaf streak disease fungus</name>
    <name type="synonym">Mycosphaerella fijiensis</name>
    <dbReference type="NCBI Taxonomy" id="383855"/>
    <lineage>
        <taxon>Eukaryota</taxon>
        <taxon>Fungi</taxon>
        <taxon>Dikarya</taxon>
        <taxon>Ascomycota</taxon>
        <taxon>Pezizomycotina</taxon>
        <taxon>Dothideomycetes</taxon>
        <taxon>Dothideomycetidae</taxon>
        <taxon>Mycosphaerellales</taxon>
        <taxon>Mycosphaerellaceae</taxon>
        <taxon>Pseudocercospora</taxon>
    </lineage>
</organism>
<accession>N1Q6E9</accession>
<feature type="compositionally biased region" description="Acidic residues" evidence="1">
    <location>
        <begin position="87"/>
        <end position="101"/>
    </location>
</feature>
<protein>
    <recommendedName>
        <fullName evidence="4">DUF2461 domain-containing protein</fullName>
    </recommendedName>
</protein>
<dbReference type="STRING" id="383855.N1Q6E9"/>
<feature type="compositionally biased region" description="Polar residues" evidence="1">
    <location>
        <begin position="43"/>
        <end position="53"/>
    </location>
</feature>
<sequence length="400" mass="44972">MARRSQRISHPSAQHKRVASGSGPADSKTKRPRQAPKAADVTPTKSQYFQGADSQHHDTDEDRADSHSDAPESSDVDVDDGKSTSEESPDDEDFDIEDEDTANGRYAKNRKSAASARKKIGAGWKPESTTGFEPGVEVIQKRPKARPAGKVAYANETIHPNTLLFLKDLKANNRREWLKMNDPEFRQAEKDFHSFVEAMTEKLTGIDDSIPELPVKDVSPYFSVAWSRAGRKSNYAHYYVQIAPGNSLIGGGLWSPEAASTRAMRRAIDRQPRRLKSVLLHDNIRREFLSGAAQSEKAVVEEFVRSNAENALKTRPKDYDGDHPDIALLRLKNYTMVRRLNDDEVLGESGFRRIAQLMETLAPWITYCNSVVMPDEASENETDEDEAEHEREDDNEDEDE</sequence>
<dbReference type="PANTHER" id="PTHR36452:SF1">
    <property type="entry name" value="DUF2461 DOMAIN-CONTAINING PROTEIN"/>
    <property type="match status" value="1"/>
</dbReference>
<evidence type="ECO:0000313" key="2">
    <source>
        <dbReference type="EMBL" id="EME87899.1"/>
    </source>
</evidence>
<dbReference type="EMBL" id="KB446555">
    <property type="protein sequence ID" value="EME87899.1"/>
    <property type="molecule type" value="Genomic_DNA"/>
</dbReference>
<dbReference type="PANTHER" id="PTHR36452">
    <property type="entry name" value="CHROMOSOME 12, WHOLE GENOME SHOTGUN SEQUENCE"/>
    <property type="match status" value="1"/>
</dbReference>
<feature type="compositionally biased region" description="Basic and acidic residues" evidence="1">
    <location>
        <begin position="54"/>
        <end position="70"/>
    </location>
</feature>
<proteinExistence type="predicted"/>
<feature type="compositionally biased region" description="Basic residues" evidence="1">
    <location>
        <begin position="107"/>
        <end position="120"/>
    </location>
</feature>
<dbReference type="Pfam" id="PF09365">
    <property type="entry name" value="DUF2461"/>
    <property type="match status" value="1"/>
</dbReference>
<evidence type="ECO:0000313" key="3">
    <source>
        <dbReference type="Proteomes" id="UP000016932"/>
    </source>
</evidence>
<dbReference type="VEuPathDB" id="FungiDB:MYCFIDRAFT_148519"/>
<reference evidence="2 3" key="1">
    <citation type="journal article" date="2012" name="PLoS Pathog.">
        <title>Diverse lifestyles and strategies of plant pathogenesis encoded in the genomes of eighteen Dothideomycetes fungi.</title>
        <authorList>
            <person name="Ohm R.A."/>
            <person name="Feau N."/>
            <person name="Henrissat B."/>
            <person name="Schoch C.L."/>
            <person name="Horwitz B.A."/>
            <person name="Barry K.W."/>
            <person name="Condon B.J."/>
            <person name="Copeland A.C."/>
            <person name="Dhillon B."/>
            <person name="Glaser F."/>
            <person name="Hesse C.N."/>
            <person name="Kosti I."/>
            <person name="LaButti K."/>
            <person name="Lindquist E.A."/>
            <person name="Lucas S."/>
            <person name="Salamov A.A."/>
            <person name="Bradshaw R.E."/>
            <person name="Ciuffetti L."/>
            <person name="Hamelin R.C."/>
            <person name="Kema G.H.J."/>
            <person name="Lawrence C."/>
            <person name="Scott J.A."/>
            <person name="Spatafora J.W."/>
            <person name="Turgeon B.G."/>
            <person name="de Wit P.J.G.M."/>
            <person name="Zhong S."/>
            <person name="Goodwin S.B."/>
            <person name="Grigoriev I.V."/>
        </authorList>
    </citation>
    <scope>NUCLEOTIDE SEQUENCE [LARGE SCALE GENOMIC DNA]</scope>
    <source>
        <strain evidence="2 3">CIRAD86</strain>
    </source>
</reference>
<dbReference type="AlphaFoldDB" id="N1Q6E9"/>
<dbReference type="NCBIfam" id="TIGR02453">
    <property type="entry name" value="TIGR02453 family protein"/>
    <property type="match status" value="1"/>
</dbReference>
<feature type="region of interest" description="Disordered" evidence="1">
    <location>
        <begin position="1"/>
        <end position="126"/>
    </location>
</feature>